<dbReference type="Proteomes" id="UP000296049">
    <property type="component" value="Unassembled WGS sequence"/>
</dbReference>
<dbReference type="AlphaFoldDB" id="R0M0N5"/>
<organism evidence="2 3">
    <name type="scientific">Anas platyrhynchos</name>
    <name type="common">Mallard</name>
    <name type="synonym">Anas boschas</name>
    <dbReference type="NCBI Taxonomy" id="8839"/>
    <lineage>
        <taxon>Eukaryota</taxon>
        <taxon>Metazoa</taxon>
        <taxon>Chordata</taxon>
        <taxon>Craniata</taxon>
        <taxon>Vertebrata</taxon>
        <taxon>Euteleostomi</taxon>
        <taxon>Archelosauria</taxon>
        <taxon>Archosauria</taxon>
        <taxon>Dinosauria</taxon>
        <taxon>Saurischia</taxon>
        <taxon>Theropoda</taxon>
        <taxon>Coelurosauria</taxon>
        <taxon>Aves</taxon>
        <taxon>Neognathae</taxon>
        <taxon>Galloanserae</taxon>
        <taxon>Anseriformes</taxon>
        <taxon>Anatidae</taxon>
        <taxon>Anatinae</taxon>
        <taxon>Anas</taxon>
    </lineage>
</organism>
<sequence length="819" mass="91737">MLYVHQVSDAYYSFGAFTVRASQDYASCSWHMLLLKITGDAQMGWGYQSKRRRLDPGGVLAAAPVWIWRIAARSPGGRVGSTRRRGGRFGWLRQSRDGQQPAVCGAEPSPTHNGSPKGLWALSTCLSTLLNWGRRLFRAEQVMRHKAKVDKQPSSIVSAGSMCHPSWDPQPCRGEWSYTTVMPRAGTELLLLRIVVGSPKLQADFSWVLARSECLRLQTRVHKAQLKPHSTEAQHICHQYIQGTRQLDSSPRCHHAGAPSYTMLAAPELQQKVAVMSKGCFSVLLRYHTASHTCSRLTRTETKGCFLTPQQLSLKKRNYQMFLCNSCMSKIVDKPTASLYYKHRKHTASKKHVSHLLEVGKQLHSMVFVKEMPLTAVGSGVQGYIPVGLRWPDEAPHLTSPHTAVRAFKIQDIAEQQITQVLCEGIWDLPTYQYVVPSHCFGSLDLSTRIIISLTEQMLFLGSLLCSGTLRAIPIAVAISAGSEKTYVLANLHCRDSEKGAISNAVALDFLLRLFLKVSAETLCVPPSSMFSATCTPIYTMSLIFPLLKCHKTTLLPFPIHSVRRQLTQSFGIYWLLLNGCHHSQSIGSRIRASGSGVCTGFLQKCAQSGVGKLACDRPRAQQSTDLRMPFVQCVFLHPTLPVRTGRCFLRPRHILLWLLKTRQKLLQQGCEDESDVLVTPQPSTELDPPGGMCRRILLSQHLGDQLASTYWVLHALIRPSLMKLKGRTRPPNYIGSSELQRGGFLKMEEAVEKDPNVKNREIRIFRLSRETECTPCNTHKRSYRRKFSGEIPALTLLLPDIEDDALLAFVNNTKSRYI</sequence>
<keyword evidence="3" id="KW-1185">Reference proteome</keyword>
<accession>R0M0N5</accession>
<name>R0M0N5_ANAPL</name>
<evidence type="ECO:0000256" key="1">
    <source>
        <dbReference type="SAM" id="MobiDB-lite"/>
    </source>
</evidence>
<reference evidence="3" key="1">
    <citation type="journal article" date="2013" name="Nat. Genet.">
        <title>The duck genome and transcriptome provide insight into an avian influenza virus reservoir species.</title>
        <authorList>
            <person name="Huang Y."/>
            <person name="Li Y."/>
            <person name="Burt D.W."/>
            <person name="Chen H."/>
            <person name="Zhang Y."/>
            <person name="Qian W."/>
            <person name="Kim H."/>
            <person name="Gan S."/>
            <person name="Zhao Y."/>
            <person name="Li J."/>
            <person name="Yi K."/>
            <person name="Feng H."/>
            <person name="Zhu P."/>
            <person name="Li B."/>
            <person name="Liu Q."/>
            <person name="Fairley S."/>
            <person name="Magor K.E."/>
            <person name="Du Z."/>
            <person name="Hu X."/>
            <person name="Goodman L."/>
            <person name="Tafer H."/>
            <person name="Vignal A."/>
            <person name="Lee T."/>
            <person name="Kim K.W."/>
            <person name="Sheng Z."/>
            <person name="An Y."/>
            <person name="Searle S."/>
            <person name="Herrero J."/>
            <person name="Groenen M.A."/>
            <person name="Crooijmans R.P."/>
            <person name="Faraut T."/>
            <person name="Cai Q."/>
            <person name="Webster R.G."/>
            <person name="Aldridge J.R."/>
            <person name="Warren W.C."/>
            <person name="Bartschat S."/>
            <person name="Kehr S."/>
            <person name="Marz M."/>
            <person name="Stadler P.F."/>
            <person name="Smith J."/>
            <person name="Kraus R.H."/>
            <person name="Zhao Y."/>
            <person name="Ren L."/>
            <person name="Fei J."/>
            <person name="Morisson M."/>
            <person name="Kaiser P."/>
            <person name="Griffin D.K."/>
            <person name="Rao M."/>
            <person name="Pitel F."/>
            <person name="Wang J."/>
            <person name="Li N."/>
        </authorList>
    </citation>
    <scope>NUCLEOTIDE SEQUENCE [LARGE SCALE GENOMIC DNA]</scope>
</reference>
<dbReference type="EMBL" id="KB742627">
    <property type="protein sequence ID" value="EOB06253.1"/>
    <property type="molecule type" value="Genomic_DNA"/>
</dbReference>
<evidence type="ECO:0000313" key="3">
    <source>
        <dbReference type="Proteomes" id="UP000296049"/>
    </source>
</evidence>
<protein>
    <submittedName>
        <fullName evidence="2">Uncharacterized protein</fullName>
    </submittedName>
</protein>
<feature type="region of interest" description="Disordered" evidence="1">
    <location>
        <begin position="78"/>
        <end position="115"/>
    </location>
</feature>
<proteinExistence type="predicted"/>
<evidence type="ECO:0000313" key="2">
    <source>
        <dbReference type="EMBL" id="EOB06253.1"/>
    </source>
</evidence>
<gene>
    <name evidence="2" type="ORF">Anapl_07755</name>
</gene>